<comment type="caution">
    <text evidence="1">The sequence shown here is derived from an EMBL/GenBank/DDBJ whole genome shotgun (WGS) entry which is preliminary data.</text>
</comment>
<sequence length="48" mass="5409">MWNFFKSRAAGVLGVTVYIIWKKISCMEDGRAGGCLGRRGEEYWIPVG</sequence>
<reference evidence="1 2" key="1">
    <citation type="submission" date="2009-10" db="EMBL/GenBank/DDBJ databases">
        <authorList>
            <person name="Weinstock G."/>
            <person name="Sodergren E."/>
            <person name="Clifton S."/>
            <person name="Fulton L."/>
            <person name="Fulton B."/>
            <person name="Courtney L."/>
            <person name="Fronick C."/>
            <person name="Harrison M."/>
            <person name="Strong C."/>
            <person name="Farmer C."/>
            <person name="Delahaunty K."/>
            <person name="Markovic C."/>
            <person name="Hall O."/>
            <person name="Minx P."/>
            <person name="Tomlinson C."/>
            <person name="Mitreva M."/>
            <person name="Nelson J."/>
            <person name="Hou S."/>
            <person name="Wollam A."/>
            <person name="Pepin K.H."/>
            <person name="Johnson M."/>
            <person name="Bhonagiri V."/>
            <person name="Nash W.E."/>
            <person name="Warren W."/>
            <person name="Chinwalla A."/>
            <person name="Mardis E.R."/>
            <person name="Wilson R.K."/>
        </authorList>
    </citation>
    <scope>NUCLEOTIDE SEQUENCE [LARGE SCALE GENOMIC DNA]</scope>
    <source>
        <strain evidence="2">ATCC 25996 / DSM 4631 / NCTC 10774 / M26</strain>
    </source>
</reference>
<evidence type="ECO:0000313" key="2">
    <source>
        <dbReference type="Proteomes" id="UP000003344"/>
    </source>
</evidence>
<accession>D2ZXB3</accession>
<name>D2ZXB3_NEIM2</name>
<dbReference type="STRING" id="546266.NEIMUCOT_05263"/>
<gene>
    <name evidence="1" type="ORF">NEIMUCOT_05263</name>
</gene>
<dbReference type="EMBL" id="ACDX02000009">
    <property type="protein sequence ID" value="EFC88316.1"/>
    <property type="molecule type" value="Genomic_DNA"/>
</dbReference>
<dbReference type="AlphaFoldDB" id="D2ZXB3"/>
<evidence type="ECO:0000313" key="1">
    <source>
        <dbReference type="EMBL" id="EFC88316.1"/>
    </source>
</evidence>
<protein>
    <submittedName>
        <fullName evidence="1">Uncharacterized protein</fullName>
    </submittedName>
</protein>
<dbReference type="Proteomes" id="UP000003344">
    <property type="component" value="Unassembled WGS sequence"/>
</dbReference>
<organism evidence="1 2">
    <name type="scientific">Neisseria mucosa (strain ATCC 25996 / DSM 4631 / NCTC 10774 / M26)</name>
    <dbReference type="NCBI Taxonomy" id="546266"/>
    <lineage>
        <taxon>Bacteria</taxon>
        <taxon>Pseudomonadati</taxon>
        <taxon>Pseudomonadota</taxon>
        <taxon>Betaproteobacteria</taxon>
        <taxon>Neisseriales</taxon>
        <taxon>Neisseriaceae</taxon>
        <taxon>Neisseria</taxon>
    </lineage>
</organism>
<proteinExistence type="predicted"/>